<dbReference type="GO" id="GO:0031941">
    <property type="term" value="C:filamentous actin"/>
    <property type="evidence" value="ECO:0007669"/>
    <property type="project" value="TreeGrafter"/>
</dbReference>
<dbReference type="EMBL" id="MU004542">
    <property type="protein sequence ID" value="KAF2648374.1"/>
    <property type="molecule type" value="Genomic_DNA"/>
</dbReference>
<organism evidence="7 8">
    <name type="scientific">Lophiostoma macrostomum CBS 122681</name>
    <dbReference type="NCBI Taxonomy" id="1314788"/>
    <lineage>
        <taxon>Eukaryota</taxon>
        <taxon>Fungi</taxon>
        <taxon>Dikarya</taxon>
        <taxon>Ascomycota</taxon>
        <taxon>Pezizomycotina</taxon>
        <taxon>Dothideomycetes</taxon>
        <taxon>Pleosporomycetidae</taxon>
        <taxon>Pleosporales</taxon>
        <taxon>Lophiostomataceae</taxon>
        <taxon>Lophiostoma</taxon>
    </lineage>
</organism>
<dbReference type="GO" id="GO:0001725">
    <property type="term" value="C:stress fiber"/>
    <property type="evidence" value="ECO:0007669"/>
    <property type="project" value="TreeGrafter"/>
</dbReference>
<feature type="compositionally biased region" description="Pro residues" evidence="5">
    <location>
        <begin position="335"/>
        <end position="348"/>
    </location>
</feature>
<dbReference type="InterPro" id="IPR050604">
    <property type="entry name" value="PDZ-LIM_domain"/>
</dbReference>
<evidence type="ECO:0000256" key="2">
    <source>
        <dbReference type="ARBA" id="ARBA00022833"/>
    </source>
</evidence>
<feature type="compositionally biased region" description="Low complexity" evidence="5">
    <location>
        <begin position="646"/>
        <end position="658"/>
    </location>
</feature>
<dbReference type="Pfam" id="PF00412">
    <property type="entry name" value="LIM"/>
    <property type="match status" value="3"/>
</dbReference>
<feature type="compositionally biased region" description="Polar residues" evidence="5">
    <location>
        <begin position="127"/>
        <end position="142"/>
    </location>
</feature>
<accession>A0A6A6SQD6</accession>
<dbReference type="SUPFAM" id="SSF57716">
    <property type="entry name" value="Glucocorticoid receptor-like (DNA-binding domain)"/>
    <property type="match status" value="3"/>
</dbReference>
<evidence type="ECO:0000256" key="3">
    <source>
        <dbReference type="ARBA" id="ARBA00023038"/>
    </source>
</evidence>
<proteinExistence type="predicted"/>
<feature type="compositionally biased region" description="Low complexity" evidence="5">
    <location>
        <begin position="238"/>
        <end position="262"/>
    </location>
</feature>
<feature type="compositionally biased region" description="Polar residues" evidence="5">
    <location>
        <begin position="551"/>
        <end position="570"/>
    </location>
</feature>
<dbReference type="PROSITE" id="PS00478">
    <property type="entry name" value="LIM_DOMAIN_1"/>
    <property type="match status" value="2"/>
</dbReference>
<dbReference type="GO" id="GO:0030036">
    <property type="term" value="P:actin cytoskeleton organization"/>
    <property type="evidence" value="ECO:0007669"/>
    <property type="project" value="TreeGrafter"/>
</dbReference>
<reference evidence="7" key="1">
    <citation type="journal article" date="2020" name="Stud. Mycol.">
        <title>101 Dothideomycetes genomes: a test case for predicting lifestyles and emergence of pathogens.</title>
        <authorList>
            <person name="Haridas S."/>
            <person name="Albert R."/>
            <person name="Binder M."/>
            <person name="Bloem J."/>
            <person name="Labutti K."/>
            <person name="Salamov A."/>
            <person name="Andreopoulos B."/>
            <person name="Baker S."/>
            <person name="Barry K."/>
            <person name="Bills G."/>
            <person name="Bluhm B."/>
            <person name="Cannon C."/>
            <person name="Castanera R."/>
            <person name="Culley D."/>
            <person name="Daum C."/>
            <person name="Ezra D."/>
            <person name="Gonzalez J."/>
            <person name="Henrissat B."/>
            <person name="Kuo A."/>
            <person name="Liang C."/>
            <person name="Lipzen A."/>
            <person name="Lutzoni F."/>
            <person name="Magnuson J."/>
            <person name="Mondo S."/>
            <person name="Nolan M."/>
            <person name="Ohm R."/>
            <person name="Pangilinan J."/>
            <person name="Park H.-J."/>
            <person name="Ramirez L."/>
            <person name="Alfaro M."/>
            <person name="Sun H."/>
            <person name="Tritt A."/>
            <person name="Yoshinaga Y."/>
            <person name="Zwiers L.-H."/>
            <person name="Turgeon B."/>
            <person name="Goodwin S."/>
            <person name="Spatafora J."/>
            <person name="Crous P."/>
            <person name="Grigoriev I."/>
        </authorList>
    </citation>
    <scope>NUCLEOTIDE SEQUENCE</scope>
    <source>
        <strain evidence="7">CBS 122681</strain>
    </source>
</reference>
<feature type="compositionally biased region" description="Low complexity" evidence="5">
    <location>
        <begin position="670"/>
        <end position="684"/>
    </location>
</feature>
<evidence type="ECO:0000313" key="7">
    <source>
        <dbReference type="EMBL" id="KAF2648374.1"/>
    </source>
</evidence>
<feature type="region of interest" description="Disordered" evidence="5">
    <location>
        <begin position="1"/>
        <end position="152"/>
    </location>
</feature>
<dbReference type="GO" id="GO:0003779">
    <property type="term" value="F:actin binding"/>
    <property type="evidence" value="ECO:0007669"/>
    <property type="project" value="TreeGrafter"/>
</dbReference>
<feature type="region of interest" description="Disordered" evidence="5">
    <location>
        <begin position="187"/>
        <end position="351"/>
    </location>
</feature>
<dbReference type="OrthoDB" id="15567at2759"/>
<evidence type="ECO:0000313" key="8">
    <source>
        <dbReference type="Proteomes" id="UP000799324"/>
    </source>
</evidence>
<dbReference type="AlphaFoldDB" id="A0A6A6SQD6"/>
<dbReference type="PANTHER" id="PTHR24214">
    <property type="entry name" value="PDZ AND LIM DOMAIN PROTEIN ZASP"/>
    <property type="match status" value="1"/>
</dbReference>
<dbReference type="Gene3D" id="2.10.110.10">
    <property type="entry name" value="Cysteine Rich Protein"/>
    <property type="match status" value="3"/>
</dbReference>
<dbReference type="SMART" id="SM00132">
    <property type="entry name" value="LIM"/>
    <property type="match status" value="3"/>
</dbReference>
<dbReference type="PANTHER" id="PTHR24214:SF38">
    <property type="entry name" value="PDZ AND LIM DOMAIN PROTEIN ZASP-RELATED"/>
    <property type="match status" value="1"/>
</dbReference>
<feature type="domain" description="LIM zinc-binding" evidence="6">
    <location>
        <begin position="828"/>
        <end position="888"/>
    </location>
</feature>
<dbReference type="PROSITE" id="PS50023">
    <property type="entry name" value="LIM_DOMAIN_2"/>
    <property type="match status" value="3"/>
</dbReference>
<protein>
    <recommendedName>
        <fullName evidence="6">LIM zinc-binding domain-containing protein</fullName>
    </recommendedName>
</protein>
<keyword evidence="3 4" id="KW-0440">LIM domain</keyword>
<evidence type="ECO:0000256" key="4">
    <source>
        <dbReference type="PROSITE-ProRule" id="PRU00125"/>
    </source>
</evidence>
<dbReference type="FunFam" id="2.10.110.10:FF:000077">
    <property type="entry name" value="LIM domain protein"/>
    <property type="match status" value="1"/>
</dbReference>
<dbReference type="InterPro" id="IPR001781">
    <property type="entry name" value="Znf_LIM"/>
</dbReference>
<keyword evidence="1 4" id="KW-0479">Metal-binding</keyword>
<dbReference type="Proteomes" id="UP000799324">
    <property type="component" value="Unassembled WGS sequence"/>
</dbReference>
<feature type="domain" description="LIM zinc-binding" evidence="6">
    <location>
        <begin position="889"/>
        <end position="949"/>
    </location>
</feature>
<name>A0A6A6SQD6_9PLEO</name>
<keyword evidence="8" id="KW-1185">Reference proteome</keyword>
<evidence type="ECO:0000256" key="5">
    <source>
        <dbReference type="SAM" id="MobiDB-lite"/>
    </source>
</evidence>
<feature type="compositionally biased region" description="Basic and acidic residues" evidence="5">
    <location>
        <begin position="410"/>
        <end position="450"/>
    </location>
</feature>
<feature type="compositionally biased region" description="Low complexity" evidence="5">
    <location>
        <begin position="191"/>
        <end position="205"/>
    </location>
</feature>
<gene>
    <name evidence="7" type="ORF">K491DRAFT_708750</name>
</gene>
<sequence length="949" mass="103769">MHKPKEREGAASPGPAYMSPAQMTTANYLHDLRTNRPSRPVGSRPPPAHFNTWSSRASAKLVETPAVSPLSHPTFQAAGVDVDQAPQTAPQPQSKPHRRTTSEMSIDEILAAGAGRPLVQPPRGRDMTTSSTARDRTPSIQYRENGRRQVEREEARKLRLAMEELDLKQKEGLFTAARDEAAELVWKHRNPNAPENNPDAPYAYPGLTRRGSHQRSQSLGRGEQDLQRTQSKLRKRNSMGSATSGSRSSSLQSRRAASGSSSVEGNAGFSTSPTKEVFKELGATDTPAPLPKVSSVPSAIAERRRSSGSRRKASGSLFKNPEDQIYEEPEEENPVPAPAVANPPPPAKLPLQVRRNPFSRVQFAKDNYLVRANTDPVLGSKRFDRFEIHKNPPTQSRNAAYTANLAAAKPTEDVKSDVENDPEVKTKDGKEIRSDDIRAATGFKLKDRSAKLPTPTVVSDKPGRPIVSFQQDYKPKEIELKQEVSSHPEPVKEASHAEEPRGTPQQPQLDQVRPVRPLSKAATEPVLPTINFPGGSSTRGTAAAPPPMPQISVNASFTPPSRTSRSQLPTISIYEDPPARPLPNASTSRKVNTPQNTTPPIPTINVSQTPSARSKPSPAPPVPTIAVQEAPSISVSPANRGSVKAPSISVSPIPTISVNNSSTPTPKIKTPSISVTPSVPSISVNEPSASTRPLPNPKNHSSRPFPRNNSAPNRSHWTPTSVRTGALCTQCALPIAGRIVSAAGSRFHPECFMCHHCGEHLECVAFYPEPDNKHAERIARIQARQRGEDIEFLPTHPTHADMMRLEEEDGDESARFYCHLDFHEFFSPRCKSCKTPIEGEVVVACGAEWHVGHFFCAQCGDPFDSSTPFVEKDGYAWCVGCHTNRYSAKCRKCRKPVTDTVIKALGVEWHVSCFCCVECSGPFEDGRYFLRGDSQDPVCVRCEEVRLKA</sequence>
<feature type="compositionally biased region" description="Polar residues" evidence="5">
    <location>
        <begin position="707"/>
        <end position="719"/>
    </location>
</feature>
<evidence type="ECO:0000256" key="1">
    <source>
        <dbReference type="ARBA" id="ARBA00022723"/>
    </source>
</evidence>
<dbReference type="GO" id="GO:0051371">
    <property type="term" value="F:muscle alpha-actinin binding"/>
    <property type="evidence" value="ECO:0007669"/>
    <property type="project" value="TreeGrafter"/>
</dbReference>
<dbReference type="GO" id="GO:0030695">
    <property type="term" value="F:GTPase regulator activity"/>
    <property type="evidence" value="ECO:0007669"/>
    <property type="project" value="UniProtKB-ARBA"/>
</dbReference>
<feature type="region of interest" description="Disordered" evidence="5">
    <location>
        <begin position="636"/>
        <end position="719"/>
    </location>
</feature>
<feature type="compositionally biased region" description="Polar residues" evidence="5">
    <location>
        <begin position="85"/>
        <end position="94"/>
    </location>
</feature>
<keyword evidence="2 4" id="KW-0862">Zinc</keyword>
<feature type="compositionally biased region" description="Acidic residues" evidence="5">
    <location>
        <begin position="324"/>
        <end position="333"/>
    </location>
</feature>
<dbReference type="CDD" id="cd08368">
    <property type="entry name" value="LIM"/>
    <property type="match status" value="2"/>
</dbReference>
<dbReference type="GO" id="GO:0046872">
    <property type="term" value="F:metal ion binding"/>
    <property type="evidence" value="ECO:0007669"/>
    <property type="project" value="UniProtKB-KW"/>
</dbReference>
<feature type="domain" description="LIM zinc-binding" evidence="6">
    <location>
        <begin position="726"/>
        <end position="786"/>
    </location>
</feature>
<feature type="compositionally biased region" description="Basic and acidic residues" evidence="5">
    <location>
        <begin position="473"/>
        <end position="501"/>
    </location>
</feature>
<evidence type="ECO:0000259" key="6">
    <source>
        <dbReference type="PROSITE" id="PS50023"/>
    </source>
</evidence>
<feature type="region of interest" description="Disordered" evidence="5">
    <location>
        <begin position="408"/>
        <end position="624"/>
    </location>
</feature>